<accession>A0A9P8RTU6</accession>
<name>A0A9P8RTU6_9PEZI</name>
<dbReference type="GO" id="GO:0031267">
    <property type="term" value="F:small GTPase binding"/>
    <property type="evidence" value="ECO:0007669"/>
    <property type="project" value="TreeGrafter"/>
</dbReference>
<dbReference type="InterPro" id="IPR045046">
    <property type="entry name" value="Vps9-like"/>
</dbReference>
<feature type="compositionally biased region" description="Basic and acidic residues" evidence="1">
    <location>
        <begin position="172"/>
        <end position="182"/>
    </location>
</feature>
<gene>
    <name evidence="3" type="ORF">GP486_000155</name>
</gene>
<feature type="compositionally biased region" description="Low complexity" evidence="1">
    <location>
        <begin position="419"/>
        <end position="457"/>
    </location>
</feature>
<dbReference type="GO" id="GO:0030139">
    <property type="term" value="C:endocytic vesicle"/>
    <property type="evidence" value="ECO:0007669"/>
    <property type="project" value="TreeGrafter"/>
</dbReference>
<protein>
    <recommendedName>
        <fullName evidence="2">VPS9 domain-containing protein</fullName>
    </recommendedName>
</protein>
<dbReference type="InterPro" id="IPR003123">
    <property type="entry name" value="VPS9"/>
</dbReference>
<dbReference type="SUPFAM" id="SSF109993">
    <property type="entry name" value="VPS9 domain"/>
    <property type="match status" value="1"/>
</dbReference>
<dbReference type="GO" id="GO:0005829">
    <property type="term" value="C:cytosol"/>
    <property type="evidence" value="ECO:0007669"/>
    <property type="project" value="TreeGrafter"/>
</dbReference>
<feature type="domain" description="VPS9" evidence="2">
    <location>
        <begin position="235"/>
        <end position="390"/>
    </location>
</feature>
<feature type="compositionally biased region" description="Low complexity" evidence="1">
    <location>
        <begin position="148"/>
        <end position="159"/>
    </location>
</feature>
<feature type="region of interest" description="Disordered" evidence="1">
    <location>
        <begin position="137"/>
        <end position="196"/>
    </location>
</feature>
<dbReference type="GO" id="GO:0005085">
    <property type="term" value="F:guanyl-nucleotide exchange factor activity"/>
    <property type="evidence" value="ECO:0007669"/>
    <property type="project" value="InterPro"/>
</dbReference>
<feature type="compositionally biased region" description="Low complexity" evidence="1">
    <location>
        <begin position="561"/>
        <end position="574"/>
    </location>
</feature>
<dbReference type="SMART" id="SM00167">
    <property type="entry name" value="VPS9"/>
    <property type="match status" value="1"/>
</dbReference>
<evidence type="ECO:0000259" key="2">
    <source>
        <dbReference type="PROSITE" id="PS51205"/>
    </source>
</evidence>
<reference evidence="3" key="1">
    <citation type="submission" date="2021-03" db="EMBL/GenBank/DDBJ databases">
        <title>Comparative genomics and phylogenomic investigation of the class Geoglossomycetes provide insights into ecological specialization and systematics.</title>
        <authorList>
            <person name="Melie T."/>
            <person name="Pirro S."/>
            <person name="Miller A.N."/>
            <person name="Quandt A."/>
        </authorList>
    </citation>
    <scope>NUCLEOTIDE SEQUENCE</scope>
    <source>
        <strain evidence="3">CAQ_001_2017</strain>
    </source>
</reference>
<dbReference type="PANTHER" id="PTHR23101:SF97">
    <property type="entry name" value="DOMAIN PROTEIN, PUTATIVE (AFU_ORTHOLOGUE AFUA_2G10890)-RELATED"/>
    <property type="match status" value="1"/>
</dbReference>
<keyword evidence="4" id="KW-1185">Reference proteome</keyword>
<dbReference type="EMBL" id="JAGHQM010000008">
    <property type="protein sequence ID" value="KAH0566443.1"/>
    <property type="molecule type" value="Genomic_DNA"/>
</dbReference>
<evidence type="ECO:0000313" key="4">
    <source>
        <dbReference type="Proteomes" id="UP000750711"/>
    </source>
</evidence>
<feature type="region of interest" description="Disordered" evidence="1">
    <location>
        <begin position="392"/>
        <end position="458"/>
    </location>
</feature>
<feature type="region of interest" description="Disordered" evidence="1">
    <location>
        <begin position="1"/>
        <end position="81"/>
    </location>
</feature>
<evidence type="ECO:0000256" key="1">
    <source>
        <dbReference type="SAM" id="MobiDB-lite"/>
    </source>
</evidence>
<feature type="region of interest" description="Disordered" evidence="1">
    <location>
        <begin position="537"/>
        <end position="637"/>
    </location>
</feature>
<proteinExistence type="predicted"/>
<dbReference type="PANTHER" id="PTHR23101">
    <property type="entry name" value="RAB GDP/GTP EXCHANGE FACTOR"/>
    <property type="match status" value="1"/>
</dbReference>
<feature type="compositionally biased region" description="Polar residues" evidence="1">
    <location>
        <begin position="160"/>
        <end position="170"/>
    </location>
</feature>
<dbReference type="Gene3D" id="1.20.1050.80">
    <property type="entry name" value="VPS9 domain"/>
    <property type="match status" value="1"/>
</dbReference>
<dbReference type="AlphaFoldDB" id="A0A9P8RTU6"/>
<organism evidence="3 4">
    <name type="scientific">Trichoglossum hirsutum</name>
    <dbReference type="NCBI Taxonomy" id="265104"/>
    <lineage>
        <taxon>Eukaryota</taxon>
        <taxon>Fungi</taxon>
        <taxon>Dikarya</taxon>
        <taxon>Ascomycota</taxon>
        <taxon>Pezizomycotina</taxon>
        <taxon>Geoglossomycetes</taxon>
        <taxon>Geoglossales</taxon>
        <taxon>Geoglossaceae</taxon>
        <taxon>Trichoglossum</taxon>
    </lineage>
</organism>
<sequence>MSDHRSPRPLQVSKSFSRFEAPTLDPLAQHRAPTTVESPTPELVESPPDGGGAGNGDLFEQGGSEHGGADGTSSTQANEPAPAELEELPIELVSLVDRFVDSLSAKVHPTPPSMDKLSSLFQDFYVLASSRITTHIDTLSSRQHRRLSPTPTTSSRSPSVTKASGRSGPNGNKDKVVPERSLAEQQMLTASEIESRRKARKQLERMRLALEEAVERRVCEGVYDRIWRHRSTQDEERDEKLRSRTAALSVVGVGLAELGVNLGTPQGSEMDESREEHVREWLSSSRESLMKMNDEKYPLGKLLHLKAAHKSIVDTLSHFHPSSSSADEILPTLIYTLITTPTEGTSVISNLYFIQRFRAASKVDGEAAYCLTNLEAAITFLENVDLAGLKPDELQLPPTPKHERPNPITLGHPPSPGLAAPAMTPARAMSASSSSPEHLKSLPSSTQSLSSTPSTPLHQRRLSHLLQPPTSALGAAGDAVITTADQGLKTIGNTLESSYNFLFGRLKERGVNASGEGGNPGGVVLPKTLDEARRLVGTPPPVETTDDKGLGDGTVSLGSSTQQAQTEGQGTTATIADDKLLGLVGGQKRARDRSVDSGKSGSSGRMAAVDREVAPASSRVPSTPGTASPLGSSSAAVESMRNLGSTLNPLNRLAGMGVMRSFGRSTTNAQAATTKEQGNLEGPKNAMAAELPGVADLTTAFPDLAPALSPKEPPRIAPPVRRFMELENPGDLKISEVLELLRDYRRLANALKDLGAV</sequence>
<evidence type="ECO:0000313" key="3">
    <source>
        <dbReference type="EMBL" id="KAH0566443.1"/>
    </source>
</evidence>
<feature type="compositionally biased region" description="Polar residues" evidence="1">
    <location>
        <begin position="619"/>
        <end position="637"/>
    </location>
</feature>
<dbReference type="GO" id="GO:0016192">
    <property type="term" value="P:vesicle-mediated transport"/>
    <property type="evidence" value="ECO:0007669"/>
    <property type="project" value="InterPro"/>
</dbReference>
<dbReference type="Proteomes" id="UP000750711">
    <property type="component" value="Unassembled WGS sequence"/>
</dbReference>
<dbReference type="Pfam" id="PF02204">
    <property type="entry name" value="VPS9"/>
    <property type="match status" value="1"/>
</dbReference>
<dbReference type="PROSITE" id="PS51205">
    <property type="entry name" value="VPS9"/>
    <property type="match status" value="1"/>
</dbReference>
<dbReference type="InterPro" id="IPR037191">
    <property type="entry name" value="VPS9_dom_sf"/>
</dbReference>
<comment type="caution">
    <text evidence="3">The sequence shown here is derived from an EMBL/GenBank/DDBJ whole genome shotgun (WGS) entry which is preliminary data.</text>
</comment>